<name>A0ABS8UWL1_DATST</name>
<feature type="transmembrane region" description="Helical" evidence="4">
    <location>
        <begin position="115"/>
        <end position="140"/>
    </location>
</feature>
<dbReference type="PANTHER" id="PTHR37172">
    <property type="entry name" value="TRANSMEMBRANE PROTEIN"/>
    <property type="match status" value="1"/>
</dbReference>
<feature type="region of interest" description="Leucine repeat II (LRII)" evidence="3">
    <location>
        <begin position="669"/>
        <end position="701"/>
    </location>
</feature>
<comment type="caution">
    <text evidence="5">The sequence shown here is derived from an EMBL/GenBank/DDBJ whole genome shotgun (WGS) entry which is preliminary data.</text>
</comment>
<feature type="transmembrane region" description="Helical" evidence="4">
    <location>
        <begin position="226"/>
        <end position="245"/>
    </location>
</feature>
<dbReference type="InterPro" id="IPR005202">
    <property type="entry name" value="TF_GRAS"/>
</dbReference>
<evidence type="ECO:0000256" key="4">
    <source>
        <dbReference type="SAM" id="Phobius"/>
    </source>
</evidence>
<sequence>MGSSLELHQQEEKKVISVSNYAANMLRESFQCLTIILLSLLLPLSFIVLARLSVTRYLMATSAYTEPNSLLVRLFLYANPTLLHLLAPLVSISALTHSLTGQTPFDHVNSKPRIYTSWFFLFMFQICACIGIEGSIAVGIDGSSFSHDRLCLLTRAMFFLGLHETTLFWSKKVVKPVVDDTVFGVETEDRYVEKVAMAMSFGMLWWCKLRDEVESLVVVAEVKRDLMGSIGLVDFVGWWLYYVTVAIGMAKVVKALIWLNFVLFCGNVVDSDNAGCCTRNDDKFALLASTLTGPGVGMIMDQISTANIDFTVSQGGHNHLQESGRNELINIGIIDPWFELDSEDLDSLYTVFDLKYQQNTSDKQVQLLEDRQHNISDHWTQSDDSSNMDLPLQPIQIKATPEASHGIQPQVPRLGYFHGEKTNPISLASLEILNNCGRLFKKSSEENLSNVLCNKACVSNTPKLSTEEILRVAGERYIQYSTQRVDGISMFIHPYASSLSGLSIEQTKDMELVHLLLAAAEEVDQQQFHLASQSIARCLWNASVTGNPIQRLCFYFGEALQERIDREIGRSPSFERKLRFLSTLALGTTPEALTCHTEIPFSQVMQFAGIQAIVENVKGATKIHLVDFNIRAGIQCTGLMQALAEQRDCPIELLKITAIGHQEKEKIEETGKRLQSFANSLNLPFSFDMVFMSDMKDLRAESINIKADETVAVYCNTVLRTMICRQDYLDNTMRVIRGLRPSVVVVCEVEANHNSPSFLNRFVEALFFYSVLFDCFEDCMDRDNLVRKRIEVFHIGEGIRNMVAAEGAERFTRNVKLGVWRAYFARFGMVEMELSESSRYQANLILKQFSHGSSCIVQNDGKALLVGWKGTPIESISIWKFL</sequence>
<keyword evidence="2" id="KW-0804">Transcription</keyword>
<keyword evidence="6" id="KW-1185">Reference proteome</keyword>
<dbReference type="PANTHER" id="PTHR37172:SF3">
    <property type="entry name" value="TRANSMEMBRANE PROTEIN"/>
    <property type="match status" value="1"/>
</dbReference>
<dbReference type="Proteomes" id="UP000823775">
    <property type="component" value="Unassembled WGS sequence"/>
</dbReference>
<feature type="region of interest" description="SAW" evidence="3">
    <location>
        <begin position="804"/>
        <end position="880"/>
    </location>
</feature>
<dbReference type="EMBL" id="JACEIK010002719">
    <property type="protein sequence ID" value="MCD9638527.1"/>
    <property type="molecule type" value="Genomic_DNA"/>
</dbReference>
<gene>
    <name evidence="5" type="ORF">HAX54_022534</name>
</gene>
<evidence type="ECO:0000256" key="3">
    <source>
        <dbReference type="PROSITE-ProRule" id="PRU01191"/>
    </source>
</evidence>
<protein>
    <submittedName>
        <fullName evidence="5">Uncharacterized protein</fullName>
    </submittedName>
</protein>
<comment type="similarity">
    <text evidence="3">Belongs to the GRAS family.</text>
</comment>
<feature type="transmembrane region" description="Helical" evidence="4">
    <location>
        <begin position="33"/>
        <end position="54"/>
    </location>
</feature>
<keyword evidence="1" id="KW-0805">Transcription regulation</keyword>
<proteinExistence type="inferred from homology"/>
<accession>A0ABS8UWL1</accession>
<feature type="transmembrane region" description="Helical" evidence="4">
    <location>
        <begin position="74"/>
        <end position="95"/>
    </location>
</feature>
<keyword evidence="4" id="KW-1133">Transmembrane helix</keyword>
<dbReference type="PROSITE" id="PS50985">
    <property type="entry name" value="GRAS"/>
    <property type="match status" value="1"/>
</dbReference>
<evidence type="ECO:0000256" key="1">
    <source>
        <dbReference type="ARBA" id="ARBA00023015"/>
    </source>
</evidence>
<evidence type="ECO:0000313" key="6">
    <source>
        <dbReference type="Proteomes" id="UP000823775"/>
    </source>
</evidence>
<comment type="caution">
    <text evidence="3">Lacks conserved residue(s) required for the propagation of feature annotation.</text>
</comment>
<keyword evidence="4" id="KW-0812">Transmembrane</keyword>
<dbReference type="Pfam" id="PF03514">
    <property type="entry name" value="GRAS"/>
    <property type="match status" value="1"/>
</dbReference>
<organism evidence="5 6">
    <name type="scientific">Datura stramonium</name>
    <name type="common">Jimsonweed</name>
    <name type="synonym">Common thornapple</name>
    <dbReference type="NCBI Taxonomy" id="4076"/>
    <lineage>
        <taxon>Eukaryota</taxon>
        <taxon>Viridiplantae</taxon>
        <taxon>Streptophyta</taxon>
        <taxon>Embryophyta</taxon>
        <taxon>Tracheophyta</taxon>
        <taxon>Spermatophyta</taxon>
        <taxon>Magnoliopsida</taxon>
        <taxon>eudicotyledons</taxon>
        <taxon>Gunneridae</taxon>
        <taxon>Pentapetalae</taxon>
        <taxon>asterids</taxon>
        <taxon>lamiids</taxon>
        <taxon>Solanales</taxon>
        <taxon>Solanaceae</taxon>
        <taxon>Solanoideae</taxon>
        <taxon>Datureae</taxon>
        <taxon>Datura</taxon>
    </lineage>
</organism>
<keyword evidence="4" id="KW-0472">Membrane</keyword>
<reference evidence="5 6" key="1">
    <citation type="journal article" date="2021" name="BMC Genomics">
        <title>Datura genome reveals duplications of psychoactive alkaloid biosynthetic genes and high mutation rate following tissue culture.</title>
        <authorList>
            <person name="Rajewski A."/>
            <person name="Carter-House D."/>
            <person name="Stajich J."/>
            <person name="Litt A."/>
        </authorList>
    </citation>
    <scope>NUCLEOTIDE SEQUENCE [LARGE SCALE GENOMIC DNA]</scope>
    <source>
        <strain evidence="5">AR-01</strain>
    </source>
</reference>
<evidence type="ECO:0000256" key="2">
    <source>
        <dbReference type="ARBA" id="ARBA00023163"/>
    </source>
</evidence>
<evidence type="ECO:0000313" key="5">
    <source>
        <dbReference type="EMBL" id="MCD9638527.1"/>
    </source>
</evidence>